<protein>
    <recommendedName>
        <fullName evidence="4">Transcription initiation factor TFIID subunit 1 histone acetyltransferase domain-containing protein</fullName>
    </recommendedName>
</protein>
<sequence>MAAQLDFSALLSRNNNHCPARVAQLVPCEALRPIAPSTTSAGSINAAGEKGSDGTAMPTVANKDGSTNQPTSATGASDGMTTTAMNAPKRTIRRKKKALFQVGKDGISTTFIGTVDDENVEMSEMVDNEGDNDIYIVDVIEEDEQQMDINPISSSSSSSSSGEDELLETMDIDYDTNEQLKKDNAHYNDLKSEPTCLATHSWSIQDLSTKYAPICDSSKEEGKHVHPNLMAVAGIAASALPKRGEEEEETTKCDDKMTNEKPMKEPLVVSRYKIGISLPLKLCVPNGKINADDDKDVGETRGKPKQGDCGVSSHSGFCTFSYEHDNNTVENKPPPLSDSNNQKAQNDVSSEKDYNDHMTVDWHVYFANNPRKAFPHNNNEIQEKTDDMKPSYLTSEDHLMMEHPILVSLSKALDDYSSDNPDSSNRLPKGLNRSTIQQQEEETQNGDKVANTCKKIISSPTTPTPILIRNVPRQCMVNLLDASSSSDSSDSDKNENGNKANEGGAEKEKEVQMNASYYGGEFFYKASPDQIKRITKSINPPARSNIAAMTTSTNALDDDFPTTEAVLKKKGKRYTKNEILDLFAMFYTTFRAVVIESSKENEHNNDFDSVKTNEERKRNIRVHTTLDVHGGRHSPPSCIGNKELTAVIQILAAGAAGVENIHFWYNDDCHGDDRSIDNDAFCRAMEISLSCNGCSTEDIVNRLIKTGYRWGDVAHQSCVTFASTTAGKENDDGGGILSLLSPLDDVEMAGKNEMVDAVGEVIPSIVEDMELEEKRREEEEEIELQRAARRDMEFFRMQAERMRRGGELAYELSSRTAEYERHADHVSDEDENGNEKKKKRRDAVLRPSWVGADDDDPERRALLERRRMREEARISPKLHEVELGDWELNIDWEGAACPGGNGGSSVVVGEVDATGVSSSSAVLPPSGSVMVVNRDLKGDKKSSVTDGTAKNNSKAVSGTIPSPSSHSDPLSLLHHPLNISLDALDLTSTISWEGADAPPGYNHAIASRVGLILHESVAGRSLARLATPTHRPEPFTSTAAFGSRCERELNASVTSTAVSVGGSLNPDSEKLEKIIEARQKKRAQMAKDKSNRVTEAMGTLALGGGKGRTITSSLMGPGGTERTGRPSRHADSSSAHDAEYVEQLELVYNHTLVKPDLNKSELRHFHRPRLPARGVVRAGRIWQFQVRCSLSASTSGSKGVASADGSTVVGSYHTMMSAHHGSASHGKIRNEADLSASEGNLVLFEYCEERPPIQMPKGMACKIVNYYRGDKSRCPISAGGGDRPTRKRNWKKSVGGAGQGGPSGKVERPPRLMGPSRNEEASALDLIGTAGSSKANSAGSGPSEKEKEKKAKEPAVDLLPEGTTEILHPKVHGPFMGEIDEGMNQNHQIF</sequence>
<feature type="compositionally biased region" description="Polar residues" evidence="3">
    <location>
        <begin position="64"/>
        <end position="84"/>
    </location>
</feature>
<dbReference type="InterPro" id="IPR040240">
    <property type="entry name" value="TAF1"/>
</dbReference>
<feature type="compositionally biased region" description="Basic and acidic residues" evidence="3">
    <location>
        <begin position="817"/>
        <end position="826"/>
    </location>
</feature>
<gene>
    <name evidence="5" type="ORF">DBRI00130_LOCUS32727</name>
    <name evidence="6" type="ORF">DBRI00130_LOCUS32728</name>
    <name evidence="7" type="ORF">DBRI00130_LOCUS32730</name>
    <name evidence="8" type="ORF">DBRI00130_LOCUS32732</name>
</gene>
<dbReference type="EMBL" id="HBNS01042093">
    <property type="protein sequence ID" value="CAE4640993.1"/>
    <property type="molecule type" value="Transcribed_RNA"/>
</dbReference>
<feature type="region of interest" description="Disordered" evidence="3">
    <location>
        <begin position="1101"/>
        <end position="1136"/>
    </location>
</feature>
<feature type="region of interest" description="Disordered" evidence="3">
    <location>
        <begin position="288"/>
        <end position="311"/>
    </location>
</feature>
<dbReference type="EMBL" id="HBNS01042091">
    <property type="protein sequence ID" value="CAE4640988.1"/>
    <property type="molecule type" value="Transcribed_RNA"/>
</dbReference>
<evidence type="ECO:0000313" key="6">
    <source>
        <dbReference type="EMBL" id="CAE4640984.1"/>
    </source>
</evidence>
<dbReference type="GO" id="GO:0005669">
    <property type="term" value="C:transcription factor TFIID complex"/>
    <property type="evidence" value="ECO:0007669"/>
    <property type="project" value="InterPro"/>
</dbReference>
<feature type="compositionally biased region" description="Basic and acidic residues" evidence="3">
    <location>
        <begin position="297"/>
        <end position="306"/>
    </location>
</feature>
<dbReference type="GO" id="GO:0051123">
    <property type="term" value="P:RNA polymerase II preinitiation complex assembly"/>
    <property type="evidence" value="ECO:0007669"/>
    <property type="project" value="TreeGrafter"/>
</dbReference>
<organism evidence="8">
    <name type="scientific">Ditylum brightwellii</name>
    <dbReference type="NCBI Taxonomy" id="49249"/>
    <lineage>
        <taxon>Eukaryota</taxon>
        <taxon>Sar</taxon>
        <taxon>Stramenopiles</taxon>
        <taxon>Ochrophyta</taxon>
        <taxon>Bacillariophyta</taxon>
        <taxon>Mediophyceae</taxon>
        <taxon>Lithodesmiophycidae</taxon>
        <taxon>Lithodesmiales</taxon>
        <taxon>Lithodesmiaceae</taxon>
        <taxon>Ditylum</taxon>
    </lineage>
</organism>
<feature type="compositionally biased region" description="Basic and acidic residues" evidence="3">
    <location>
        <begin position="1343"/>
        <end position="1355"/>
    </location>
</feature>
<dbReference type="Pfam" id="PF12157">
    <property type="entry name" value="DUF3591"/>
    <property type="match status" value="1"/>
</dbReference>
<feature type="compositionally biased region" description="Low complexity" evidence="3">
    <location>
        <begin position="1330"/>
        <end position="1342"/>
    </location>
</feature>
<feature type="region of interest" description="Disordered" evidence="3">
    <location>
        <begin position="939"/>
        <end position="969"/>
    </location>
</feature>
<dbReference type="InterPro" id="IPR022591">
    <property type="entry name" value="TAF1_HAT_dom"/>
</dbReference>
<feature type="compositionally biased region" description="Polar residues" evidence="3">
    <location>
        <begin position="337"/>
        <end position="348"/>
    </location>
</feature>
<dbReference type="GO" id="GO:0017025">
    <property type="term" value="F:TBP-class protein binding"/>
    <property type="evidence" value="ECO:0007669"/>
    <property type="project" value="InterPro"/>
</dbReference>
<dbReference type="EMBL" id="HBNS01042089">
    <property type="protein sequence ID" value="CAE4640984.1"/>
    <property type="molecule type" value="Transcribed_RNA"/>
</dbReference>
<feature type="compositionally biased region" description="Polar residues" evidence="3">
    <location>
        <begin position="944"/>
        <end position="960"/>
    </location>
</feature>
<evidence type="ECO:0000256" key="3">
    <source>
        <dbReference type="SAM" id="MobiDB-lite"/>
    </source>
</evidence>
<dbReference type="PANTHER" id="PTHR13900:SF0">
    <property type="entry name" value="TRANSCRIPTION INITIATION FACTOR TFIID SUBUNIT 1"/>
    <property type="match status" value="1"/>
</dbReference>
<comment type="subcellular location">
    <subcellularLocation>
        <location evidence="1">Nucleus</location>
    </subcellularLocation>
</comment>
<evidence type="ECO:0000259" key="4">
    <source>
        <dbReference type="Pfam" id="PF12157"/>
    </source>
</evidence>
<feature type="region of interest" description="Disordered" evidence="3">
    <location>
        <begin position="1274"/>
        <end position="1369"/>
    </location>
</feature>
<keyword evidence="2" id="KW-0539">Nucleus</keyword>
<dbReference type="GO" id="GO:0016251">
    <property type="term" value="F:RNA polymerase II general transcription initiation factor activity"/>
    <property type="evidence" value="ECO:0007669"/>
    <property type="project" value="InterPro"/>
</dbReference>
<evidence type="ECO:0000313" key="5">
    <source>
        <dbReference type="EMBL" id="CAE4640981.1"/>
    </source>
</evidence>
<accession>A0A6V2LFQ9</accession>
<evidence type="ECO:0000256" key="2">
    <source>
        <dbReference type="ARBA" id="ARBA00023242"/>
    </source>
</evidence>
<dbReference type="PANTHER" id="PTHR13900">
    <property type="entry name" value="TRANSCRIPTION INITIATION FACTOR TFIID"/>
    <property type="match status" value="1"/>
</dbReference>
<evidence type="ECO:0000313" key="7">
    <source>
        <dbReference type="EMBL" id="CAE4640988.1"/>
    </source>
</evidence>
<feature type="domain" description="Transcription initiation factor TFIID subunit 1 histone acetyltransferase" evidence="4">
    <location>
        <begin position="1152"/>
        <end position="1270"/>
    </location>
</feature>
<feature type="region of interest" description="Disordered" evidence="3">
    <location>
        <begin position="35"/>
        <end position="84"/>
    </location>
</feature>
<proteinExistence type="predicted"/>
<dbReference type="EMBL" id="HBNS01042088">
    <property type="protein sequence ID" value="CAE4640981.1"/>
    <property type="molecule type" value="Transcribed_RNA"/>
</dbReference>
<evidence type="ECO:0000313" key="8">
    <source>
        <dbReference type="EMBL" id="CAE4640993.1"/>
    </source>
</evidence>
<dbReference type="GO" id="GO:0004402">
    <property type="term" value="F:histone acetyltransferase activity"/>
    <property type="evidence" value="ECO:0007669"/>
    <property type="project" value="InterPro"/>
</dbReference>
<name>A0A6V2LFQ9_9STRA</name>
<evidence type="ECO:0000256" key="1">
    <source>
        <dbReference type="ARBA" id="ARBA00004123"/>
    </source>
</evidence>
<feature type="region of interest" description="Disordered" evidence="3">
    <location>
        <begin position="482"/>
        <end position="510"/>
    </location>
</feature>
<feature type="region of interest" description="Disordered" evidence="3">
    <location>
        <begin position="325"/>
        <end position="352"/>
    </location>
</feature>
<feature type="region of interest" description="Disordered" evidence="3">
    <location>
        <begin position="817"/>
        <end position="843"/>
    </location>
</feature>
<reference evidence="8" key="1">
    <citation type="submission" date="2021-01" db="EMBL/GenBank/DDBJ databases">
        <authorList>
            <person name="Corre E."/>
            <person name="Pelletier E."/>
            <person name="Niang G."/>
            <person name="Scheremetjew M."/>
            <person name="Finn R."/>
            <person name="Kale V."/>
            <person name="Holt S."/>
            <person name="Cochrane G."/>
            <person name="Meng A."/>
            <person name="Brown T."/>
            <person name="Cohen L."/>
        </authorList>
    </citation>
    <scope>NUCLEOTIDE SEQUENCE</scope>
    <source>
        <strain evidence="8">GSO104</strain>
    </source>
</reference>
<feature type="compositionally biased region" description="Basic and acidic residues" evidence="3">
    <location>
        <begin position="1122"/>
        <end position="1136"/>
    </location>
</feature>